<keyword evidence="3" id="KW-1185">Reference proteome</keyword>
<dbReference type="EMBL" id="JBAKAZ010000022">
    <property type="protein sequence ID" value="MEL0629427.1"/>
    <property type="molecule type" value="Genomic_DNA"/>
</dbReference>
<feature type="compositionally biased region" description="Polar residues" evidence="1">
    <location>
        <begin position="1"/>
        <end position="14"/>
    </location>
</feature>
<dbReference type="Proteomes" id="UP001369082">
    <property type="component" value="Unassembled WGS sequence"/>
</dbReference>
<dbReference type="InterPro" id="IPR018636">
    <property type="entry name" value="DUF2058"/>
</dbReference>
<dbReference type="RefSeq" id="WP_341597436.1">
    <property type="nucleotide sequence ID" value="NZ_JBAKAZ010000022.1"/>
</dbReference>
<reference evidence="2 3" key="1">
    <citation type="submission" date="2024-02" db="EMBL/GenBank/DDBJ databases">
        <title>Bacteria isolated from the canopy kelp, Nereocystis luetkeana.</title>
        <authorList>
            <person name="Pfister C.A."/>
            <person name="Younker I.T."/>
            <person name="Light S.H."/>
        </authorList>
    </citation>
    <scope>NUCLEOTIDE SEQUENCE [LARGE SCALE GENOMIC DNA]</scope>
    <source>
        <strain evidence="2 3">TI.1.05</strain>
    </source>
</reference>
<feature type="region of interest" description="Disordered" evidence="1">
    <location>
        <begin position="1"/>
        <end position="42"/>
    </location>
</feature>
<organism evidence="2 3">
    <name type="scientific">Psychromonas aquatilis</name>
    <dbReference type="NCBI Taxonomy" id="2005072"/>
    <lineage>
        <taxon>Bacteria</taxon>
        <taxon>Pseudomonadati</taxon>
        <taxon>Pseudomonadota</taxon>
        <taxon>Gammaproteobacteria</taxon>
        <taxon>Alteromonadales</taxon>
        <taxon>Psychromonadaceae</taxon>
        <taxon>Psychromonas</taxon>
    </lineage>
</organism>
<dbReference type="Pfam" id="PF09831">
    <property type="entry name" value="DUF2058"/>
    <property type="match status" value="1"/>
</dbReference>
<feature type="compositionally biased region" description="Basic residues" evidence="1">
    <location>
        <begin position="28"/>
        <end position="38"/>
    </location>
</feature>
<evidence type="ECO:0000313" key="3">
    <source>
        <dbReference type="Proteomes" id="UP001369082"/>
    </source>
</evidence>
<protein>
    <submittedName>
        <fullName evidence="2">DUF2058 domain-containing protein</fullName>
    </submittedName>
</protein>
<name>A0ABU9GQ30_9GAMM</name>
<evidence type="ECO:0000313" key="2">
    <source>
        <dbReference type="EMBL" id="MEL0629427.1"/>
    </source>
</evidence>
<sequence length="181" mass="20740">MASLQEQLMNSGLINKQKAKQAQTEKRRQAKQKKKKGSKVVSDVQIAIQEKTQLQKQKDLENNQQTQQELALRAAHGKLIQMIAQHCEKDYQGELDYHFTYDNKVKRIAVTPAIQQGLIKGLYAICVLNEEFYLINKEAAQKLRDIDPSVLVALHDQTANVEETEEDDPYAEFAVPDDLMW</sequence>
<proteinExistence type="predicted"/>
<evidence type="ECO:0000256" key="1">
    <source>
        <dbReference type="SAM" id="MobiDB-lite"/>
    </source>
</evidence>
<comment type="caution">
    <text evidence="2">The sequence shown here is derived from an EMBL/GenBank/DDBJ whole genome shotgun (WGS) entry which is preliminary data.</text>
</comment>
<accession>A0ABU9GQ30</accession>
<gene>
    <name evidence="2" type="ORF">V6256_07385</name>
</gene>